<sequence>MRVVGGNYRSRPLKAVPGMNTRPTTDKVKESMFNVLSPYLSSCHLCLDFYAGSGALAIEAVSRGVDQAVLCEQNHIALKTIEANLLMTQELSKFHLLKGNNRQALKRWFNDTSKVFDLVFLDPPYKKGRYLEDLRWLKKESMLADQAVILCESDQEHQWDSEVDDFEWVKSKKYGQSYLSLLIYRGDEVE</sequence>
<organism evidence="3 4">
    <name type="scientific">Facklamia hominis</name>
    <dbReference type="NCBI Taxonomy" id="178214"/>
    <lineage>
        <taxon>Bacteria</taxon>
        <taxon>Bacillati</taxon>
        <taxon>Bacillota</taxon>
        <taxon>Bacilli</taxon>
        <taxon>Lactobacillales</taxon>
        <taxon>Aerococcaceae</taxon>
        <taxon>Facklamia</taxon>
    </lineage>
</organism>
<dbReference type="AlphaFoldDB" id="A0AAJ1Q7G3"/>
<dbReference type="InterPro" id="IPR029063">
    <property type="entry name" value="SAM-dependent_MTases_sf"/>
</dbReference>
<dbReference type="PIRSF" id="PIRSF004553">
    <property type="entry name" value="CHP00095"/>
    <property type="match status" value="1"/>
</dbReference>
<dbReference type="GO" id="GO:0052913">
    <property type="term" value="F:16S rRNA (guanine(966)-N(2))-methyltransferase activity"/>
    <property type="evidence" value="ECO:0007669"/>
    <property type="project" value="UniProtKB-EC"/>
</dbReference>
<evidence type="ECO:0000256" key="1">
    <source>
        <dbReference type="ARBA" id="ARBA00022603"/>
    </source>
</evidence>
<dbReference type="Pfam" id="PF03602">
    <property type="entry name" value="Cons_hypoth95"/>
    <property type="match status" value="1"/>
</dbReference>
<dbReference type="InterPro" id="IPR004398">
    <property type="entry name" value="RNA_MeTrfase_RsmD"/>
</dbReference>
<keyword evidence="2 3" id="KW-0808">Transferase</keyword>
<evidence type="ECO:0000256" key="2">
    <source>
        <dbReference type="ARBA" id="ARBA00022679"/>
    </source>
</evidence>
<dbReference type="PROSITE" id="PS00092">
    <property type="entry name" value="N6_MTASE"/>
    <property type="match status" value="1"/>
</dbReference>
<dbReference type="InterPro" id="IPR002052">
    <property type="entry name" value="DNA_methylase_N6_adenine_CS"/>
</dbReference>
<dbReference type="EC" id="2.1.1.171" evidence="3"/>
<evidence type="ECO:0000313" key="4">
    <source>
        <dbReference type="Proteomes" id="UP001229251"/>
    </source>
</evidence>
<accession>A0AAJ1Q7G3</accession>
<evidence type="ECO:0000313" key="3">
    <source>
        <dbReference type="EMBL" id="MDK7188007.1"/>
    </source>
</evidence>
<protein>
    <submittedName>
        <fullName evidence="3">16S rRNA (Guanine(966)-N(2))-methyltransferase RsmD</fullName>
        <ecNumber evidence="3">2.1.1.171</ecNumber>
    </submittedName>
</protein>
<dbReference type="GO" id="GO:0003676">
    <property type="term" value="F:nucleic acid binding"/>
    <property type="evidence" value="ECO:0007669"/>
    <property type="project" value="InterPro"/>
</dbReference>
<dbReference type="CDD" id="cd02440">
    <property type="entry name" value="AdoMet_MTases"/>
    <property type="match status" value="1"/>
</dbReference>
<name>A0AAJ1Q7G3_9LACT</name>
<gene>
    <name evidence="3" type="primary">rsmD</name>
    <name evidence="3" type="ORF">QP433_08430</name>
</gene>
<comment type="caution">
    <text evidence="3">The sequence shown here is derived from an EMBL/GenBank/DDBJ whole genome shotgun (WGS) entry which is preliminary data.</text>
</comment>
<dbReference type="NCBIfam" id="TIGR00095">
    <property type="entry name" value="16S rRNA (guanine(966)-N(2))-methyltransferase RsmD"/>
    <property type="match status" value="1"/>
</dbReference>
<reference evidence="3" key="1">
    <citation type="submission" date="2023-05" db="EMBL/GenBank/DDBJ databases">
        <title>Cataloging the Phylogenetic Diversity of Human Bladder Bacteria.</title>
        <authorList>
            <person name="Du J."/>
        </authorList>
    </citation>
    <scope>NUCLEOTIDE SEQUENCE</scope>
    <source>
        <strain evidence="3">UMB1231</strain>
    </source>
</reference>
<proteinExistence type="predicted"/>
<dbReference type="EMBL" id="JASOOE010000020">
    <property type="protein sequence ID" value="MDK7188007.1"/>
    <property type="molecule type" value="Genomic_DNA"/>
</dbReference>
<dbReference type="Proteomes" id="UP001229251">
    <property type="component" value="Unassembled WGS sequence"/>
</dbReference>
<keyword evidence="1 3" id="KW-0489">Methyltransferase</keyword>
<dbReference type="Gene3D" id="3.40.50.150">
    <property type="entry name" value="Vaccinia Virus protein VP39"/>
    <property type="match status" value="1"/>
</dbReference>
<dbReference type="PANTHER" id="PTHR43542">
    <property type="entry name" value="METHYLTRANSFERASE"/>
    <property type="match status" value="1"/>
</dbReference>
<dbReference type="PANTHER" id="PTHR43542:SF1">
    <property type="entry name" value="METHYLTRANSFERASE"/>
    <property type="match status" value="1"/>
</dbReference>
<dbReference type="RefSeq" id="WP_070608384.1">
    <property type="nucleotide sequence ID" value="NZ_JASOOE010000020.1"/>
</dbReference>
<dbReference type="SUPFAM" id="SSF53335">
    <property type="entry name" value="S-adenosyl-L-methionine-dependent methyltransferases"/>
    <property type="match status" value="1"/>
</dbReference>